<dbReference type="PANTHER" id="PTHR48080:SF3">
    <property type="entry name" value="ENOLASE SUPERFAMILY MEMBER DDB_G0284701"/>
    <property type="match status" value="1"/>
</dbReference>
<dbReference type="KEGG" id="copr:Cop2CBH44_15420"/>
<keyword evidence="10" id="KW-1185">Reference proteome</keyword>
<dbReference type="Pfam" id="PF02746">
    <property type="entry name" value="MR_MLE_N"/>
    <property type="match status" value="1"/>
</dbReference>
<evidence type="ECO:0000256" key="7">
    <source>
        <dbReference type="RuleBase" id="RU366006"/>
    </source>
</evidence>
<feature type="active site" description="Proton acceptor; specific for (S)-substrate epimerization" evidence="5">
    <location>
        <position position="252"/>
    </location>
</feature>
<dbReference type="Gene3D" id="3.20.20.120">
    <property type="entry name" value="Enolase-like C-terminal domain"/>
    <property type="match status" value="1"/>
</dbReference>
<feature type="binding site" evidence="6">
    <location>
        <position position="178"/>
    </location>
    <ligand>
        <name>Mg(2+)</name>
        <dbReference type="ChEBI" id="CHEBI:18420"/>
    </ligand>
</feature>
<dbReference type="InterPro" id="IPR034593">
    <property type="entry name" value="DgoD-like"/>
</dbReference>
<dbReference type="SFLD" id="SFLDS00001">
    <property type="entry name" value="Enolase"/>
    <property type="match status" value="1"/>
</dbReference>
<dbReference type="AlphaFoldDB" id="A0A7G1HTV3"/>
<dbReference type="GO" id="GO:0016855">
    <property type="term" value="F:racemase and epimerase activity, acting on amino acids and derivatives"/>
    <property type="evidence" value="ECO:0007669"/>
    <property type="project" value="UniProtKB-UniRule"/>
</dbReference>
<dbReference type="SUPFAM" id="SSF51604">
    <property type="entry name" value="Enolase C-terminal domain-like"/>
    <property type="match status" value="1"/>
</dbReference>
<dbReference type="InterPro" id="IPR029065">
    <property type="entry name" value="Enolase_C-like"/>
</dbReference>
<accession>A0A7G1HTV3</accession>
<dbReference type="EC" id="5.1.1.-" evidence="7"/>
<evidence type="ECO:0000256" key="1">
    <source>
        <dbReference type="ARBA" id="ARBA00008031"/>
    </source>
</evidence>
<dbReference type="RefSeq" id="WP_021932085.1">
    <property type="nucleotide sequence ID" value="NZ_AP023322.1"/>
</dbReference>
<evidence type="ECO:0000256" key="3">
    <source>
        <dbReference type="ARBA" id="ARBA00022842"/>
    </source>
</evidence>
<dbReference type="InterPro" id="IPR034603">
    <property type="entry name" value="Dipeptide_epimerase"/>
</dbReference>
<keyword evidence="2 6" id="KW-0479">Metal-binding</keyword>
<dbReference type="SFLD" id="SFLDG00180">
    <property type="entry name" value="muconate_cycloisomerase"/>
    <property type="match status" value="1"/>
</dbReference>
<dbReference type="Pfam" id="PF13378">
    <property type="entry name" value="MR_MLE_C"/>
    <property type="match status" value="1"/>
</dbReference>
<evidence type="ECO:0000256" key="2">
    <source>
        <dbReference type="ARBA" id="ARBA00022723"/>
    </source>
</evidence>
<evidence type="ECO:0000256" key="6">
    <source>
        <dbReference type="PIRSR" id="PIRSR634603-3"/>
    </source>
</evidence>
<feature type="domain" description="Mandelate racemase/muconate lactonizing enzyme C-terminal" evidence="8">
    <location>
        <begin position="135"/>
        <end position="226"/>
    </location>
</feature>
<feature type="binding site" evidence="6">
    <location>
        <position position="205"/>
    </location>
    <ligand>
        <name>Mg(2+)</name>
        <dbReference type="ChEBI" id="CHEBI:18420"/>
    </ligand>
</feature>
<dbReference type="GO" id="GO:0000287">
    <property type="term" value="F:magnesium ion binding"/>
    <property type="evidence" value="ECO:0007669"/>
    <property type="project" value="UniProtKB-ARBA"/>
</dbReference>
<keyword evidence="4 7" id="KW-0413">Isomerase</keyword>
<dbReference type="PANTHER" id="PTHR48080">
    <property type="entry name" value="D-GALACTONATE DEHYDRATASE-RELATED"/>
    <property type="match status" value="1"/>
</dbReference>
<gene>
    <name evidence="9" type="ORF">Cop2CBH44_15420</name>
</gene>
<dbReference type="InterPro" id="IPR036849">
    <property type="entry name" value="Enolase-like_C_sf"/>
</dbReference>
<dbReference type="Proteomes" id="UP000594042">
    <property type="component" value="Chromosome"/>
</dbReference>
<proteinExistence type="inferred from homology"/>
<evidence type="ECO:0000256" key="5">
    <source>
        <dbReference type="PIRSR" id="PIRSR634603-1"/>
    </source>
</evidence>
<organism evidence="9 10">
    <name type="scientific">Coprobacter secundus subsp. similis</name>
    <dbReference type="NCBI Taxonomy" id="2751153"/>
    <lineage>
        <taxon>Bacteria</taxon>
        <taxon>Pseudomonadati</taxon>
        <taxon>Bacteroidota</taxon>
        <taxon>Bacteroidia</taxon>
        <taxon>Bacteroidales</taxon>
        <taxon>Barnesiellaceae</taxon>
        <taxon>Coprobacter</taxon>
    </lineage>
</organism>
<evidence type="ECO:0000313" key="9">
    <source>
        <dbReference type="EMBL" id="BCI63189.1"/>
    </source>
</evidence>
<dbReference type="InterPro" id="IPR013341">
    <property type="entry name" value="Mandelate_racemase_N_dom"/>
</dbReference>
<dbReference type="EMBL" id="AP023322">
    <property type="protein sequence ID" value="BCI63189.1"/>
    <property type="molecule type" value="Genomic_DNA"/>
</dbReference>
<dbReference type="Gene3D" id="3.30.390.10">
    <property type="entry name" value="Enolase-like, N-terminal domain"/>
    <property type="match status" value="1"/>
</dbReference>
<dbReference type="SUPFAM" id="SSF54826">
    <property type="entry name" value="Enolase N-terminal domain-like"/>
    <property type="match status" value="1"/>
</dbReference>
<feature type="active site" description="Proton acceptor; specific for (R)-substrate epimerization" evidence="5">
    <location>
        <position position="154"/>
    </location>
</feature>
<comment type="cofactor">
    <cofactor evidence="6 7">
        <name>Mg(2+)</name>
        <dbReference type="ChEBI" id="CHEBI:18420"/>
    </cofactor>
    <text evidence="6 7">Binds 1 Mg(2+) ion per subunit.</text>
</comment>
<evidence type="ECO:0000313" key="10">
    <source>
        <dbReference type="Proteomes" id="UP000594042"/>
    </source>
</evidence>
<feature type="binding site" evidence="6">
    <location>
        <position position="230"/>
    </location>
    <ligand>
        <name>Mg(2+)</name>
        <dbReference type="ChEBI" id="CHEBI:18420"/>
    </ligand>
</feature>
<dbReference type="InterPro" id="IPR029017">
    <property type="entry name" value="Enolase-like_N"/>
</dbReference>
<evidence type="ECO:0000256" key="4">
    <source>
        <dbReference type="ARBA" id="ARBA00023235"/>
    </source>
</evidence>
<protein>
    <recommendedName>
        <fullName evidence="7">Dipeptide epimerase</fullName>
        <ecNumber evidence="7">5.1.1.-</ecNumber>
    </recommendedName>
</protein>
<evidence type="ECO:0000259" key="8">
    <source>
        <dbReference type="SMART" id="SM00922"/>
    </source>
</evidence>
<dbReference type="InterPro" id="IPR013342">
    <property type="entry name" value="Mandelate_racemase_C"/>
</dbReference>
<sequence>MKLSYKPYTLELRHVFTLATSSRNVTPVVLVSVESDGYIGYGEASLPPYLKENQESVIRFLSQLRLGPFSLAQSLEEILVYVHSVEEGNAAAKAAVDIAIHDLYGKAINKAWWQIWGLDRLSAPYTSFTIGIDSEDQIKQKTKEAKDFRLLKVKLGRDTDKMIISAIRSVTNCPICVDVNQGWTDKHYALDMLFWCKEQGVIFAEQPMPKEQIDDMAWLTEKSPIPTIADESFQRLADLDVVKDVFSGVNIKLMKCAGMAEAYCIVEKARLAGMKIMLGCMTETSCAISAAAQLSPLADWADLDGNLLITNDCFRGAELKEGKIISTELPGIGIIPVSFV</sequence>
<keyword evidence="3 6" id="KW-0460">Magnesium</keyword>
<comment type="similarity">
    <text evidence="1 7">Belongs to the mandelate racemase/muconate lactonizing enzyme family.</text>
</comment>
<name>A0A7G1HTV3_9BACT</name>
<dbReference type="CDD" id="cd03319">
    <property type="entry name" value="L-Ala-DL-Glu_epimerase"/>
    <property type="match status" value="1"/>
</dbReference>
<dbReference type="SMART" id="SM00922">
    <property type="entry name" value="MR_MLE"/>
    <property type="match status" value="1"/>
</dbReference>
<reference evidence="10" key="1">
    <citation type="submission" date="2020-07" db="EMBL/GenBank/DDBJ databases">
        <title>Complete genome sequencing of Coprobacter sp. strain 2CBH44.</title>
        <authorList>
            <person name="Sakamoto M."/>
            <person name="Murakami T."/>
            <person name="Mori H."/>
        </authorList>
    </citation>
    <scope>NUCLEOTIDE SEQUENCE [LARGE SCALE GENOMIC DNA]</scope>
    <source>
        <strain evidence="10">2CBH44</strain>
    </source>
</reference>